<reference evidence="3" key="1">
    <citation type="journal article" date="2021" name="ISME J.">
        <title>Evolutionary origin and ecological implication of a unique nif island in free-living Bradyrhizobium lineages.</title>
        <authorList>
            <person name="Tao J."/>
        </authorList>
    </citation>
    <scope>NUCLEOTIDE SEQUENCE [LARGE SCALE GENOMIC DNA]</scope>
    <source>
        <strain evidence="3">SZCCT0094</strain>
    </source>
</reference>
<accession>A0ABS5GB94</accession>
<keyword evidence="1" id="KW-0472">Membrane</keyword>
<feature type="transmembrane region" description="Helical" evidence="1">
    <location>
        <begin position="54"/>
        <end position="71"/>
    </location>
</feature>
<organism evidence="2 3">
    <name type="scientific">Bradyrhizobium denitrificans</name>
    <dbReference type="NCBI Taxonomy" id="2734912"/>
    <lineage>
        <taxon>Bacteria</taxon>
        <taxon>Pseudomonadati</taxon>
        <taxon>Pseudomonadota</taxon>
        <taxon>Alphaproteobacteria</taxon>
        <taxon>Hyphomicrobiales</taxon>
        <taxon>Nitrobacteraceae</taxon>
        <taxon>Bradyrhizobium</taxon>
    </lineage>
</organism>
<keyword evidence="1" id="KW-1133">Transmembrane helix</keyword>
<dbReference type="EMBL" id="JAFCLK010000021">
    <property type="protein sequence ID" value="MBR1138430.1"/>
    <property type="molecule type" value="Genomic_DNA"/>
</dbReference>
<comment type="caution">
    <text evidence="2">The sequence shown here is derived from an EMBL/GenBank/DDBJ whole genome shotgun (WGS) entry which is preliminary data.</text>
</comment>
<evidence type="ECO:0000313" key="2">
    <source>
        <dbReference type="EMBL" id="MBR1138430.1"/>
    </source>
</evidence>
<evidence type="ECO:0000313" key="3">
    <source>
        <dbReference type="Proteomes" id="UP001314635"/>
    </source>
</evidence>
<feature type="transmembrane region" description="Helical" evidence="1">
    <location>
        <begin position="6"/>
        <end position="23"/>
    </location>
</feature>
<proteinExistence type="predicted"/>
<protein>
    <submittedName>
        <fullName evidence="2">Uncharacterized protein</fullName>
    </submittedName>
</protein>
<keyword evidence="1" id="KW-0812">Transmembrane</keyword>
<sequence>MNEPFDILTVFCFLAMVIAFFVWSDREPRTLLRFALSAVAFAGANQLGNNGWPLPALLLIAAGAAYAFLTVRAG</sequence>
<dbReference type="NCBIfam" id="NF045607">
    <property type="entry name" value="exo_Victor_syst"/>
    <property type="match status" value="1"/>
</dbReference>
<evidence type="ECO:0000256" key="1">
    <source>
        <dbReference type="SAM" id="Phobius"/>
    </source>
</evidence>
<name>A0ABS5GB94_9BRAD</name>
<dbReference type="InterPro" id="IPR054655">
    <property type="entry name" value="XrtV-like"/>
</dbReference>
<gene>
    <name evidence="2" type="ORF">JQ619_21920</name>
</gene>
<dbReference type="Proteomes" id="UP001314635">
    <property type="component" value="Unassembled WGS sequence"/>
</dbReference>
<keyword evidence="3" id="KW-1185">Reference proteome</keyword>